<accession>A0ABQ5JSE0</accession>
<keyword evidence="4" id="KW-0805">Transcription regulation</keyword>
<proteinExistence type="inferred from homology"/>
<dbReference type="PRINTS" id="PR01271">
    <property type="entry name" value="HISDACETLASE"/>
</dbReference>
<keyword evidence="4" id="KW-0804">Transcription</keyword>
<name>A0ABQ5JSE0_9EUKA</name>
<dbReference type="CDD" id="cd09991">
    <property type="entry name" value="HDAC_classI"/>
    <property type="match status" value="1"/>
</dbReference>
<dbReference type="PANTHER" id="PTHR10625">
    <property type="entry name" value="HISTONE DEACETYLASE HDAC1-RELATED"/>
    <property type="match status" value="1"/>
</dbReference>
<dbReference type="Gene3D" id="3.40.800.20">
    <property type="entry name" value="Histone deacetylase domain"/>
    <property type="match status" value="1"/>
</dbReference>
<keyword evidence="2 4" id="KW-0378">Hydrolase</keyword>
<dbReference type="Pfam" id="PF00850">
    <property type="entry name" value="Hist_deacetyl"/>
    <property type="match status" value="1"/>
</dbReference>
<feature type="compositionally biased region" description="Acidic residues" evidence="5">
    <location>
        <begin position="408"/>
        <end position="419"/>
    </location>
</feature>
<feature type="region of interest" description="Disordered" evidence="5">
    <location>
        <begin position="407"/>
        <end position="433"/>
    </location>
</feature>
<dbReference type="InterPro" id="IPR000286">
    <property type="entry name" value="HDACs"/>
</dbReference>
<evidence type="ECO:0000256" key="5">
    <source>
        <dbReference type="SAM" id="MobiDB-lite"/>
    </source>
</evidence>
<evidence type="ECO:0000256" key="1">
    <source>
        <dbReference type="ARBA" id="ARBA00012111"/>
    </source>
</evidence>
<evidence type="ECO:0000259" key="6">
    <source>
        <dbReference type="Pfam" id="PF00850"/>
    </source>
</evidence>
<feature type="compositionally biased region" description="Basic and acidic residues" evidence="5">
    <location>
        <begin position="420"/>
        <end position="433"/>
    </location>
</feature>
<comment type="similarity">
    <text evidence="4">Belongs to the histone deacetylase family. HD Type 1 subfamily.</text>
</comment>
<comment type="caution">
    <text evidence="7">The sequence shown here is derived from an EMBL/GenBank/DDBJ whole genome shotgun (WGS) entry which is preliminary data.</text>
</comment>
<reference evidence="7" key="1">
    <citation type="submission" date="2022-03" db="EMBL/GenBank/DDBJ databases">
        <title>Draft genome sequence of Aduncisulcus paluster, a free-living microaerophilic Fornicata.</title>
        <authorList>
            <person name="Yuyama I."/>
            <person name="Kume K."/>
            <person name="Tamura T."/>
            <person name="Inagaki Y."/>
            <person name="Hashimoto T."/>
        </authorList>
    </citation>
    <scope>NUCLEOTIDE SEQUENCE</scope>
    <source>
        <strain evidence="7">NY0171</strain>
    </source>
</reference>
<evidence type="ECO:0000313" key="8">
    <source>
        <dbReference type="Proteomes" id="UP001057375"/>
    </source>
</evidence>
<dbReference type="InterPro" id="IPR003084">
    <property type="entry name" value="HDAC_I/II"/>
</dbReference>
<evidence type="ECO:0000256" key="4">
    <source>
        <dbReference type="PIRNR" id="PIRNR037913"/>
    </source>
</evidence>
<evidence type="ECO:0000256" key="2">
    <source>
        <dbReference type="ARBA" id="ARBA00022801"/>
    </source>
</evidence>
<dbReference type="InterPro" id="IPR023696">
    <property type="entry name" value="Ureohydrolase_dom_sf"/>
</dbReference>
<feature type="domain" description="Histone deacetylase" evidence="6">
    <location>
        <begin position="34"/>
        <end position="327"/>
    </location>
</feature>
<dbReference type="PIRSF" id="PIRSF037913">
    <property type="entry name" value="His_deacetylse_1"/>
    <property type="match status" value="1"/>
</dbReference>
<sequence>MSADTNREVFFELMPKVNYFYSPDFGGYYYGAGHPMRPFRMSLVHELVVSYGLHRHLNIYEPRPASVRDMTAFHADEYIKFIREATPETYQSPTCKDHLRRFGINDECPIFSGLYDFCATACGASIGAAAQLASKDAEICINFMGGYHHAKISEASGFCYCNDIVLAILELLKAYERVLYIDIDIHHGDGVEEAFYTSDRVMTLSFHKYGDQFFPGTGARDDIGRGDGRGFAVNFPFTDGVRDDMYLGCFKPVIDNVLKYFKPSAIVMQCGADSLANDRLGSFNLTLNGHGECVRYIRDTGLPLLVLGGGGYTLRNVARCWTYETAVLCRHAVSEEIPFNRHYEYYSPHYLLNILPTNMLDRNTAVELTKETQRIVDQLKRIGCPGAGYESIGADISKTVSLWRLKGEEEEDEKVDEDQETRKLHRKEEEEEE</sequence>
<comment type="subcellular location">
    <subcellularLocation>
        <location evidence="4">Nucleus</location>
    </subcellularLocation>
</comment>
<dbReference type="EC" id="3.5.1.98" evidence="1 4"/>
<gene>
    <name evidence="7" type="ORF">ADUPG1_010572</name>
</gene>
<protein>
    <recommendedName>
        <fullName evidence="1 4">Histone deacetylase</fullName>
        <ecNumber evidence="1 4">3.5.1.98</ecNumber>
    </recommendedName>
</protein>
<keyword evidence="4" id="KW-0539">Nucleus</keyword>
<dbReference type="InterPro" id="IPR023801">
    <property type="entry name" value="His_deacetylse_dom"/>
</dbReference>
<keyword evidence="8" id="KW-1185">Reference proteome</keyword>
<dbReference type="Proteomes" id="UP001057375">
    <property type="component" value="Unassembled WGS sequence"/>
</dbReference>
<dbReference type="PRINTS" id="PR01270">
    <property type="entry name" value="HDASUPER"/>
</dbReference>
<organism evidence="7 8">
    <name type="scientific">Aduncisulcus paluster</name>
    <dbReference type="NCBI Taxonomy" id="2918883"/>
    <lineage>
        <taxon>Eukaryota</taxon>
        <taxon>Metamonada</taxon>
        <taxon>Carpediemonas-like organisms</taxon>
        <taxon>Aduncisulcus</taxon>
    </lineage>
</organism>
<evidence type="ECO:0000256" key="3">
    <source>
        <dbReference type="ARBA" id="ARBA00022853"/>
    </source>
</evidence>
<keyword evidence="3 4" id="KW-0156">Chromatin regulator</keyword>
<dbReference type="EMBL" id="BQXS01011630">
    <property type="protein sequence ID" value="GKT14875.1"/>
    <property type="molecule type" value="Genomic_DNA"/>
</dbReference>
<evidence type="ECO:0000313" key="7">
    <source>
        <dbReference type="EMBL" id="GKT14875.1"/>
    </source>
</evidence>
<dbReference type="SUPFAM" id="SSF52768">
    <property type="entry name" value="Arginase/deacetylase"/>
    <property type="match status" value="1"/>
</dbReference>
<comment type="catalytic activity">
    <reaction evidence="4">
        <text>N(6)-acetyl-L-lysyl-[histone] + H2O = L-lysyl-[histone] + acetate</text>
        <dbReference type="Rhea" id="RHEA:58196"/>
        <dbReference type="Rhea" id="RHEA-COMP:9845"/>
        <dbReference type="Rhea" id="RHEA-COMP:11338"/>
        <dbReference type="ChEBI" id="CHEBI:15377"/>
        <dbReference type="ChEBI" id="CHEBI:29969"/>
        <dbReference type="ChEBI" id="CHEBI:30089"/>
        <dbReference type="ChEBI" id="CHEBI:61930"/>
        <dbReference type="EC" id="3.5.1.98"/>
    </reaction>
</comment>
<dbReference type="InterPro" id="IPR037138">
    <property type="entry name" value="His_deacetylse_dom_sf"/>
</dbReference>
<dbReference type="PANTHER" id="PTHR10625:SF10">
    <property type="entry name" value="HISTONE DEACETYLASE HDAC1"/>
    <property type="match status" value="1"/>
</dbReference>